<feature type="region of interest" description="Disordered" evidence="1">
    <location>
        <begin position="686"/>
        <end position="725"/>
    </location>
</feature>
<feature type="compositionally biased region" description="Low complexity" evidence="1">
    <location>
        <begin position="316"/>
        <end position="325"/>
    </location>
</feature>
<proteinExistence type="predicted"/>
<evidence type="ECO:0000256" key="1">
    <source>
        <dbReference type="SAM" id="MobiDB-lite"/>
    </source>
</evidence>
<dbReference type="SUPFAM" id="SSF50249">
    <property type="entry name" value="Nucleic acid-binding proteins"/>
    <property type="match status" value="2"/>
</dbReference>
<feature type="compositionally biased region" description="Low complexity" evidence="1">
    <location>
        <begin position="425"/>
        <end position="435"/>
    </location>
</feature>
<dbReference type="InterPro" id="IPR041093">
    <property type="entry name" value="Dis3l2-like_C"/>
</dbReference>
<feature type="compositionally biased region" description="Basic and acidic residues" evidence="1">
    <location>
        <begin position="1304"/>
        <end position="1333"/>
    </location>
</feature>
<dbReference type="PANTHER" id="PTHR23355:SF9">
    <property type="entry name" value="DIS3-LIKE EXONUCLEASE 2"/>
    <property type="match status" value="1"/>
</dbReference>
<feature type="region of interest" description="Disordered" evidence="1">
    <location>
        <begin position="199"/>
        <end position="435"/>
    </location>
</feature>
<organism evidence="3 4">
    <name type="scientific">Neurospora intermedia</name>
    <dbReference type="NCBI Taxonomy" id="5142"/>
    <lineage>
        <taxon>Eukaryota</taxon>
        <taxon>Fungi</taxon>
        <taxon>Dikarya</taxon>
        <taxon>Ascomycota</taxon>
        <taxon>Pezizomycotina</taxon>
        <taxon>Sordariomycetes</taxon>
        <taxon>Sordariomycetidae</taxon>
        <taxon>Sordariales</taxon>
        <taxon>Sordariaceae</taxon>
        <taxon>Neurospora</taxon>
    </lineage>
</organism>
<feature type="compositionally biased region" description="Gly residues" evidence="1">
    <location>
        <begin position="257"/>
        <end position="267"/>
    </location>
</feature>
<feature type="region of interest" description="Disordered" evidence="1">
    <location>
        <begin position="1279"/>
        <end position="1334"/>
    </location>
</feature>
<dbReference type="Pfam" id="PF17877">
    <property type="entry name" value="Dis3l2_C_term"/>
    <property type="match status" value="1"/>
</dbReference>
<reference evidence="3 4" key="1">
    <citation type="submission" date="2023-09" db="EMBL/GenBank/DDBJ databases">
        <title>Multi-omics analysis of a traditional fermented food reveals byproduct-associated fungal strains for waste-to-food upcycling.</title>
        <authorList>
            <consortium name="Lawrence Berkeley National Laboratory"/>
            <person name="Rekdal V.M."/>
            <person name="Villalobos-Escobedo J.M."/>
            <person name="Rodriguez-Valeron N."/>
            <person name="Garcia M.O."/>
            <person name="Vasquez D.P."/>
            <person name="Damayanti I."/>
            <person name="Sorensen P.M."/>
            <person name="Baidoo E.E."/>
            <person name="De Carvalho A.C."/>
            <person name="Riley R."/>
            <person name="Lipzen A."/>
            <person name="He G."/>
            <person name="Yan M."/>
            <person name="Haridas S."/>
            <person name="Daum C."/>
            <person name="Yoshinaga Y."/>
            <person name="Ng V."/>
            <person name="Grigoriev I.V."/>
            <person name="Munk R."/>
            <person name="Nuraida L."/>
            <person name="Wijaya C.H."/>
            <person name="Morales P.-C."/>
            <person name="Keasling J.D."/>
        </authorList>
    </citation>
    <scope>NUCLEOTIDE SEQUENCE [LARGE SCALE GENOMIC DNA]</scope>
    <source>
        <strain evidence="3 4">FGSC 2613</strain>
    </source>
</reference>
<feature type="region of interest" description="Disordered" evidence="1">
    <location>
        <begin position="589"/>
        <end position="645"/>
    </location>
</feature>
<accession>A0ABR3D1T3</accession>
<protein>
    <submittedName>
        <fullName evidence="3">Cell wall biogenesis protein phosphatase</fullName>
    </submittedName>
</protein>
<evidence type="ECO:0000259" key="2">
    <source>
        <dbReference type="SMART" id="SM00955"/>
    </source>
</evidence>
<dbReference type="EMBL" id="JAVLET010000015">
    <property type="protein sequence ID" value="KAL0465798.1"/>
    <property type="molecule type" value="Genomic_DNA"/>
</dbReference>
<dbReference type="Pfam" id="PF00773">
    <property type="entry name" value="RNB"/>
    <property type="match status" value="1"/>
</dbReference>
<feature type="compositionally biased region" description="Basic and acidic residues" evidence="1">
    <location>
        <begin position="716"/>
        <end position="725"/>
    </location>
</feature>
<dbReference type="Pfam" id="PF17849">
    <property type="entry name" value="OB_Dis3"/>
    <property type="match status" value="1"/>
</dbReference>
<feature type="compositionally biased region" description="Basic and acidic residues" evidence="1">
    <location>
        <begin position="697"/>
        <end position="708"/>
    </location>
</feature>
<dbReference type="Gene3D" id="2.40.50.140">
    <property type="entry name" value="Nucleic acid-binding proteins"/>
    <property type="match status" value="1"/>
</dbReference>
<feature type="compositionally biased region" description="Polar residues" evidence="1">
    <location>
        <begin position="363"/>
        <end position="372"/>
    </location>
</feature>
<sequence length="1457" mass="158774">MPAVNPDLPCSAAAPCTPAACASKEGRASLTSAGRTARRAGTILSRRFPLTHQFVTSMSSCSNADFALHSHSTCTFFCLDHPSHLHLSVPTTCIMDQQQQPQGGVSGPAGRRLHIAHRRSPSELTPLMSMFSNTNMEQLAIQQQIELLQQQQQQITAQYANLGMLPATQPLGPGGFTNFQPIAGLAPQAGFQFPVQLQQQPPLAPPTQPLSHRRNQSAIPNMGMGGPPPAPSAGASGSTFGNFQDPTQGHARENSTGGRGGRGGSGAGHQRRHSLALADAKKAAEIAQQKRTTSTFQFPAAPAPGSSEKSEDDAKTTPSTTPAPAEGQIAQGSSFRGGRGGHGRSQSMAIGANGRGGRGGHFSTDSVGQGSDFSRRAPGGGHARTGSRNFDGNWRNQNQNQNQAQDQTAALPQSQGFQPGHRSRGSVSQSISSIGSFQYPGQPQLVQFPGQMMMPQVFPGQQLNPMQLNQLQALQLAQMNGQPLTGLAASQHAPQMAAPGQQSQQQQRKTLFTPYLPQATLPALLGNGQLVSGILRVNKKNRSDAYVSTQDGLLPADIFICGSKDRNRALEGDLVAVELLDVGEVWAQKREKEEKKKRKDITDTRSGSISGGQNTGDDNGNAEGGLRRRGSLRQRPTQKKNDDVEVEGQSLLLVEEEEINDEQQPLFAGHIVAVIERVPGQMFSGTLGLLRPSSQATKEKQEAERAARDGGNGRQQDSRSHEKPKIVWFKPTDKRVPLIAIPTEQAPKDFVEKHQDYADQIFVACIKRWPITSLHPFGTLVEKLGKMGDLKVETDALLRDNNFASDEFAEAVLRNVSQQDWSLESEDQAALAARRDFRGENVFTVELDSSVELGNGVHFKQLPDGKIEIGIHVPDVAHFVKPGSLVDREAKKRGTAVHLVNRFCALLPPKLSSELCTLSPEQDRLTFSVVFHVNPQTGAVAEGDTWIGKGIVKSGGKVSLSQIDEAISGSSGFSHPTVKALDIQILNAVAQKFREARLGAGGEPIAPLRLLQQLDDENIPPKHNIFESSQATELVEELMHKANTHVAQRLAQGLPEKALLRRQSAPNSRRLQTIIDRMTALGYDIDATSSGTLQNSLFKIDDSDIRKGMETLLVKSMQRAKYFIAGKTASLLWPHYALNLPLYTHFTYPTRRYADIIVHRQLEAVLSDGKIEYTEDLENLVKTVESCNTKKDSAQNAQEQSVHIESCRTMDKKRQEVNGDLISEGIVICVYESAFDVLIPEWGFEKRVHCDQLPLKKAEFRKEKRVLELYWEKGVPSSAYVPEDERPKAAASQRISNALAAARQAEEAERAKKDREEAARKQIETGTVSHDDVDALFQDEDEDDIEDNASDITEAMAGASLAERPTQSVPGSPTQSAAEAVGTLHRTRSDSKVPVGEAPEARLTNKEKYLKLFKLREEGGEYIQDVTEMTRVPVILKTDLSKSPPCLTIRSLNPYAL</sequence>
<feature type="domain" description="RNB" evidence="2">
    <location>
        <begin position="834"/>
        <end position="1168"/>
    </location>
</feature>
<dbReference type="InterPro" id="IPR001900">
    <property type="entry name" value="RNase_II/R"/>
</dbReference>
<evidence type="ECO:0000313" key="4">
    <source>
        <dbReference type="Proteomes" id="UP001451303"/>
    </source>
</evidence>
<dbReference type="Gene3D" id="2.40.50.690">
    <property type="match status" value="1"/>
</dbReference>
<feature type="compositionally biased region" description="Basic residues" evidence="1">
    <location>
        <begin position="627"/>
        <end position="638"/>
    </location>
</feature>
<dbReference type="PANTHER" id="PTHR23355">
    <property type="entry name" value="RIBONUCLEASE"/>
    <property type="match status" value="1"/>
</dbReference>
<dbReference type="InterPro" id="IPR041505">
    <property type="entry name" value="Dis3_CSD2"/>
</dbReference>
<dbReference type="InterPro" id="IPR050180">
    <property type="entry name" value="RNR_Ribonuclease"/>
</dbReference>
<dbReference type="SMART" id="SM00955">
    <property type="entry name" value="RNB"/>
    <property type="match status" value="1"/>
</dbReference>
<dbReference type="Proteomes" id="UP001451303">
    <property type="component" value="Unassembled WGS sequence"/>
</dbReference>
<feature type="compositionally biased region" description="Low complexity" evidence="1">
    <location>
        <begin position="396"/>
        <end position="410"/>
    </location>
</feature>
<gene>
    <name evidence="3" type="ORF">QR685DRAFT_609664</name>
</gene>
<evidence type="ECO:0000313" key="3">
    <source>
        <dbReference type="EMBL" id="KAL0465798.1"/>
    </source>
</evidence>
<dbReference type="Gene3D" id="2.40.50.700">
    <property type="match status" value="1"/>
</dbReference>
<name>A0ABR3D1T3_NEUIN</name>
<comment type="caution">
    <text evidence="3">The sequence shown here is derived from an EMBL/GenBank/DDBJ whole genome shotgun (WGS) entry which is preliminary data.</text>
</comment>
<keyword evidence="4" id="KW-1185">Reference proteome</keyword>
<dbReference type="InterPro" id="IPR012340">
    <property type="entry name" value="NA-bd_OB-fold"/>
</dbReference>